<evidence type="ECO:0000256" key="8">
    <source>
        <dbReference type="RuleBase" id="RU003951"/>
    </source>
</evidence>
<evidence type="ECO:0000256" key="4">
    <source>
        <dbReference type="ARBA" id="ARBA00022980"/>
    </source>
</evidence>
<sequence>MIQSQTFLDVADNSGARKLMCLRILKTSGCKCANIGDTVIAVVKEAVPNMSLKKSEVIRAVIIRTRKGLKRKNGTVLEFDDNAAIVVNQEGNPKGTRVFGPVAKELRGYNLARIVSLASEVL</sequence>
<evidence type="ECO:0000256" key="3">
    <source>
        <dbReference type="ARBA" id="ARBA00022884"/>
    </source>
</evidence>
<dbReference type="SUPFAM" id="SSF50193">
    <property type="entry name" value="Ribosomal protein L14"/>
    <property type="match status" value="1"/>
</dbReference>
<evidence type="ECO:0000313" key="9">
    <source>
        <dbReference type="EMBL" id="AOV84713.1"/>
    </source>
</evidence>
<keyword evidence="4 6" id="KW-0689">Ribosomal protein</keyword>
<comment type="function">
    <text evidence="6 8">Binds to 23S rRNA.</text>
</comment>
<dbReference type="HAMAP" id="MF_01367">
    <property type="entry name" value="Ribosomal_uL14"/>
    <property type="match status" value="1"/>
</dbReference>
<accession>A0A1U7AFK4</accession>
<keyword evidence="5 6" id="KW-0687">Ribonucleoprotein</keyword>
<comment type="similarity">
    <text evidence="1 6 7">Belongs to the universal ribosomal protein uL14 family.</text>
</comment>
<name>A0A1U7AFK4_9MONI</name>
<dbReference type="InterPro" id="IPR005745">
    <property type="entry name" value="Ribosomal_uL14_bac-type"/>
</dbReference>
<keyword evidence="8 9" id="KW-0150">Chloroplast</keyword>
<evidence type="ECO:0000256" key="5">
    <source>
        <dbReference type="ARBA" id="ARBA00023274"/>
    </source>
</evidence>
<evidence type="ECO:0000256" key="7">
    <source>
        <dbReference type="RuleBase" id="RU003949"/>
    </source>
</evidence>
<keyword evidence="8 9" id="KW-0934">Plastid</keyword>
<keyword evidence="3 6" id="KW-0694">RNA-binding</keyword>
<comment type="subcellular location">
    <subcellularLocation>
        <location evidence="6 8">Plastid</location>
        <location evidence="6 8">Chloroplast</location>
    </subcellularLocation>
</comment>
<dbReference type="NCBIfam" id="TIGR01067">
    <property type="entry name" value="rplN_bact"/>
    <property type="match status" value="1"/>
</dbReference>
<evidence type="ECO:0000256" key="2">
    <source>
        <dbReference type="ARBA" id="ARBA00022730"/>
    </source>
</evidence>
<dbReference type="GO" id="GO:0009507">
    <property type="term" value="C:chloroplast"/>
    <property type="evidence" value="ECO:0007669"/>
    <property type="project" value="UniProtKB-SubCell"/>
</dbReference>
<dbReference type="Gene3D" id="2.40.150.20">
    <property type="entry name" value="Ribosomal protein L14"/>
    <property type="match status" value="1"/>
</dbReference>
<proteinExistence type="inferred from homology"/>
<dbReference type="SMART" id="SM01374">
    <property type="entry name" value="Ribosomal_L14"/>
    <property type="match status" value="1"/>
</dbReference>
<dbReference type="AlphaFoldDB" id="A0A1U7AFK4"/>
<dbReference type="PANTHER" id="PTHR11761:SF3">
    <property type="entry name" value="LARGE RIBOSOMAL SUBUNIT PROTEIN UL14M"/>
    <property type="match status" value="1"/>
</dbReference>
<comment type="subunit">
    <text evidence="6 8">Part of the 50S ribosomal subunit.</text>
</comment>
<evidence type="ECO:0000256" key="6">
    <source>
        <dbReference type="HAMAP-Rule" id="MF_01367"/>
    </source>
</evidence>
<dbReference type="InterPro" id="IPR000218">
    <property type="entry name" value="Ribosomal_uL14"/>
</dbReference>
<organism evidence="9">
    <name type="scientific">Actinostachys pennula</name>
    <dbReference type="NCBI Taxonomy" id="148577"/>
    <lineage>
        <taxon>Eukaryota</taxon>
        <taxon>Viridiplantae</taxon>
        <taxon>Streptophyta</taxon>
        <taxon>Embryophyta</taxon>
        <taxon>Tracheophyta</taxon>
        <taxon>Polypodiopsida</taxon>
        <taxon>Polypodiidae</taxon>
        <taxon>Schizaeales</taxon>
        <taxon>Schizaeaceae</taxon>
        <taxon>Actinostachys</taxon>
    </lineage>
</organism>
<dbReference type="PANTHER" id="PTHR11761">
    <property type="entry name" value="50S/60S RIBOSOMAL PROTEIN L14/L23"/>
    <property type="match status" value="1"/>
</dbReference>
<evidence type="ECO:0000256" key="1">
    <source>
        <dbReference type="ARBA" id="ARBA00010745"/>
    </source>
</evidence>
<dbReference type="EMBL" id="KU764518">
    <property type="protein sequence ID" value="AOV84713.1"/>
    <property type="molecule type" value="Genomic_DNA"/>
</dbReference>
<dbReference type="Pfam" id="PF00238">
    <property type="entry name" value="Ribosomal_L14"/>
    <property type="match status" value="1"/>
</dbReference>
<gene>
    <name evidence="6 9" type="primary">rpl14</name>
</gene>
<dbReference type="GO" id="GO:0022625">
    <property type="term" value="C:cytosolic large ribosomal subunit"/>
    <property type="evidence" value="ECO:0007669"/>
    <property type="project" value="TreeGrafter"/>
</dbReference>
<dbReference type="CDD" id="cd00337">
    <property type="entry name" value="Ribosomal_uL14"/>
    <property type="match status" value="1"/>
</dbReference>
<dbReference type="InterPro" id="IPR036853">
    <property type="entry name" value="Ribosomal_uL14_sf"/>
</dbReference>
<protein>
    <recommendedName>
        <fullName evidence="6">Large ribosomal subunit protein uL14c</fullName>
    </recommendedName>
</protein>
<keyword evidence="2 6" id="KW-0699">rRNA-binding</keyword>
<reference evidence="9" key="1">
    <citation type="submission" date="2016-02" db="EMBL/GenBank/DDBJ databases">
        <title>Phylogenomics of the Schizaeales.</title>
        <authorList>
            <person name="Labiak P.H."/>
            <person name="Karol K.G."/>
        </authorList>
    </citation>
    <scope>NUCLEOTIDE SEQUENCE</scope>
</reference>
<geneLocation type="chloroplast" evidence="9"/>
<dbReference type="GO" id="GO:0003735">
    <property type="term" value="F:structural constituent of ribosome"/>
    <property type="evidence" value="ECO:0007669"/>
    <property type="project" value="InterPro"/>
</dbReference>
<dbReference type="GO" id="GO:0006412">
    <property type="term" value="P:translation"/>
    <property type="evidence" value="ECO:0007669"/>
    <property type="project" value="UniProtKB-UniRule"/>
</dbReference>
<dbReference type="GO" id="GO:0070180">
    <property type="term" value="F:large ribosomal subunit rRNA binding"/>
    <property type="evidence" value="ECO:0007669"/>
    <property type="project" value="TreeGrafter"/>
</dbReference>